<dbReference type="PROSITE" id="PS50005">
    <property type="entry name" value="TPR"/>
    <property type="match status" value="1"/>
</dbReference>
<dbReference type="Pfam" id="PF23981">
    <property type="entry name" value="DUF7305"/>
    <property type="match status" value="1"/>
</dbReference>
<feature type="coiled-coil region" evidence="2">
    <location>
        <begin position="576"/>
        <end position="603"/>
    </location>
</feature>
<evidence type="ECO:0000313" key="5">
    <source>
        <dbReference type="Proteomes" id="UP000664277"/>
    </source>
</evidence>
<organism evidence="4 5">
    <name type="scientific">Candidatus Obscuribacter phosphatis</name>
    <dbReference type="NCBI Taxonomy" id="1906157"/>
    <lineage>
        <taxon>Bacteria</taxon>
        <taxon>Bacillati</taxon>
        <taxon>Candidatus Melainabacteria</taxon>
        <taxon>Candidatus Obscuribacterales</taxon>
        <taxon>Candidatus Obscuribacteraceae</taxon>
        <taxon>Candidatus Obscuribacter</taxon>
    </lineage>
</organism>
<name>A0A8J7TJZ7_9BACT</name>
<dbReference type="Gene3D" id="1.25.40.10">
    <property type="entry name" value="Tetratricopeptide repeat domain"/>
    <property type="match status" value="3"/>
</dbReference>
<reference evidence="4" key="1">
    <citation type="submission" date="2021-02" db="EMBL/GenBank/DDBJ databases">
        <title>Genome-Resolved Metagenomics of a Microbial Community Performing Photosynthetic Biological Nutrient Removal.</title>
        <authorList>
            <person name="Mcdaniel E.A."/>
        </authorList>
    </citation>
    <scope>NUCLEOTIDE SEQUENCE</scope>
    <source>
        <strain evidence="4">UWPOB_OBS1</strain>
    </source>
</reference>
<evidence type="ECO:0000313" key="4">
    <source>
        <dbReference type="EMBL" id="MBN8659275.1"/>
    </source>
</evidence>
<gene>
    <name evidence="4" type="ORF">J0M35_02855</name>
</gene>
<proteinExistence type="predicted"/>
<dbReference type="InterPro" id="IPR055729">
    <property type="entry name" value="DUF7305"/>
</dbReference>
<dbReference type="Proteomes" id="UP000664277">
    <property type="component" value="Unassembled WGS sequence"/>
</dbReference>
<protein>
    <recommendedName>
        <fullName evidence="3">DUF7305 domain-containing protein</fullName>
    </recommendedName>
</protein>
<feature type="repeat" description="TPR" evidence="1">
    <location>
        <begin position="902"/>
        <end position="935"/>
    </location>
</feature>
<keyword evidence="2" id="KW-0175">Coiled coil</keyword>
<evidence type="ECO:0000256" key="1">
    <source>
        <dbReference type="PROSITE-ProRule" id="PRU00339"/>
    </source>
</evidence>
<sequence>MPPVLGFDSQAYLLNINNTSLRGLSQEQIGKLLTGKNKLHLISDLGEEISIYTSPFEQPSPDRDSDQEAYLINFTTRFNGDSSIFDKGLGIGNLDHDELSSNTLMAEAEVNQLISLAEYDTENYDASLSWALTCCISTQLTMGMIPAAKRNLHRLIELLNKQPKNDTLVNSKLRQVYEKAFALGLYKEANDLGSTVCKGIIGSSSTQSQTETNKEDNELLFVRSFADNLAKTSPKDALKLLEDCSNIAGRTPQSMLWQGSPDWNAEFYATCGDYERASQEYEKSLKQFTGASLARGSQTYTAQQISALSRYNLILLRLSELALKLNQVDKSIKYLEQSRGSYLASFKPDTLAKLEELPLMCPTPKLVTYALIDSYLRKGDADSKSKAEKLLGETLADKPGKEAGTSKELTTIQNGNWRKEFYVPSTHSINRETFAIELNELYEKLEVFSTASGTKDKSYKSLKSSIESLFKQSQDTNFAYNNGQKQINRYTCLFYLAKELAASGYKDESIALFEKLKESALSLKNSPYNKLLIELELAAITGNFSKLDTLLKPVSHWTELTPMRGLADIYIATGETEKAERFLERAEKQLQEQEALTTLSEDQRTQIATEAQLVKPLIALDRCKIAALNNDISNLMNQFRKSMFEIDAIRLTAPSSLLDSFNHKYLNRIIEIINITNSKGHRDKAIEISNLTIEKLNDKSCWLGVFQNSETSINLLRPQASLKANLGIFLNEAGDPEKALPYLKAASSELKDWTPRQVLLTLAKCAYVRGDYAAASQAYSNLAKNSQYSQDISSPCWLPQLRKSYAREAIASAIKAKELPAGELCNLYKDLADMLTAQNEAKERTELYKKALALSDPYSETAKDLSLKLARVESTSGDPNGRLDMLAWASRAATKKNSPDAPQLQMNLANEEIRLGQFDNAVKNYLEAIKLTKRKDDNHTYCDKIFSSLEWWSLAKLSKAGRSSAVDTICLALLDRAKALYGDKSAETKEVLSLLIPFYATKGDLIKASNYLQSYLEIDPRKIELGTYNQHAPSGSLEQTLVSLANKANTAEFSKSALNKLLASAKIYYGADDMHVARILVSQAKIEFDGGHLEKAEFLAKEAQKIEELYDVMNTFDIGYNVSKSILFEIYSKQGNKAKLAALDEYYKERIKESKKHSSLAPGTTNKQKQDYLNYWHQRSPYRLMTIALQYQMLNEAYRAKNWQQIKQEAPWFLRTLAHNSLFLSGGCTPSPSPATQKYFGYKTLIEACLNTDDRSGALNLLKQANAEKCYNSSVEELVFLAKIECLCGNKNKTRELCQQARKEAAARKLPRYSNYSHEIAELMKMAGSEQEQKQTTEHQELLMYQNLVETYRQYAKSKQRETQSNLVLKKPPIRQPGPIDAIIPATPVSFPQEVKQGEDKYSLNYAILCENLVLENGALVTRNTQPAGMLEYSFAGAFRSLKANQPIHKAGSFQFLFDGGNLIAPQATPTPNIPWSGGTGAGASTGVLFSGTAGGGYMGGLGYSSPPAVMPLPLKPALEAPANAQRLDSNLEELVPEEGDYIADSLDLTSLIILKARKIRIFISPKSTAPIVLRTAIGASINAEPNWFKANRAGLLEFWYNGSGEINLGDYTSFSGIIYAPKAKVILGKNCQFTGAMVAKDVIIGENSVINYAANLAQWQAMLK</sequence>
<dbReference type="EMBL" id="JAFLCK010000002">
    <property type="protein sequence ID" value="MBN8659275.1"/>
    <property type="molecule type" value="Genomic_DNA"/>
</dbReference>
<dbReference type="InterPro" id="IPR011990">
    <property type="entry name" value="TPR-like_helical_dom_sf"/>
</dbReference>
<evidence type="ECO:0000259" key="3">
    <source>
        <dbReference type="Pfam" id="PF23981"/>
    </source>
</evidence>
<accession>A0A8J7TJZ7</accession>
<feature type="domain" description="DUF7305" evidence="3">
    <location>
        <begin position="1593"/>
        <end position="1659"/>
    </location>
</feature>
<keyword evidence="1" id="KW-0802">TPR repeat</keyword>
<comment type="caution">
    <text evidence="4">The sequence shown here is derived from an EMBL/GenBank/DDBJ whole genome shotgun (WGS) entry which is preliminary data.</text>
</comment>
<dbReference type="SMART" id="SM00028">
    <property type="entry name" value="TPR"/>
    <property type="match status" value="5"/>
</dbReference>
<dbReference type="InterPro" id="IPR019734">
    <property type="entry name" value="TPR_rpt"/>
</dbReference>
<dbReference type="SUPFAM" id="SSF48452">
    <property type="entry name" value="TPR-like"/>
    <property type="match status" value="1"/>
</dbReference>
<evidence type="ECO:0000256" key="2">
    <source>
        <dbReference type="SAM" id="Coils"/>
    </source>
</evidence>
<dbReference type="Pfam" id="PF13181">
    <property type="entry name" value="TPR_8"/>
    <property type="match status" value="1"/>
</dbReference>